<evidence type="ECO:0000313" key="2">
    <source>
        <dbReference type="WBParaSite" id="PDA_v2.g28970.t1"/>
    </source>
</evidence>
<organism evidence="1 2">
    <name type="scientific">Panagrolaimus davidi</name>
    <dbReference type="NCBI Taxonomy" id="227884"/>
    <lineage>
        <taxon>Eukaryota</taxon>
        <taxon>Metazoa</taxon>
        <taxon>Ecdysozoa</taxon>
        <taxon>Nematoda</taxon>
        <taxon>Chromadorea</taxon>
        <taxon>Rhabditida</taxon>
        <taxon>Tylenchina</taxon>
        <taxon>Panagrolaimomorpha</taxon>
        <taxon>Panagrolaimoidea</taxon>
        <taxon>Panagrolaimidae</taxon>
        <taxon>Panagrolaimus</taxon>
    </lineage>
</organism>
<dbReference type="AlphaFoldDB" id="A0A914QBL3"/>
<keyword evidence="1" id="KW-1185">Reference proteome</keyword>
<protein>
    <submittedName>
        <fullName evidence="2">Uncharacterized protein</fullName>
    </submittedName>
</protein>
<dbReference type="WBParaSite" id="PDA_v2.g28970.t1">
    <property type="protein sequence ID" value="PDA_v2.g28970.t1"/>
    <property type="gene ID" value="PDA_v2.g28970"/>
</dbReference>
<sequence length="105" mass="12487">MDTVEFDVENFVKFVEQKHKNKKNVHIEIWYNLDLLNEDVIDLNASIFRGIEKRLSEYFEYLGRAYSHLRIGFAGVDGYCDFSLDKIKPQKRILPIRAATKRNYK</sequence>
<accession>A0A914QBL3</accession>
<proteinExistence type="predicted"/>
<evidence type="ECO:0000313" key="1">
    <source>
        <dbReference type="Proteomes" id="UP000887578"/>
    </source>
</evidence>
<name>A0A914QBL3_9BILA</name>
<reference evidence="2" key="1">
    <citation type="submission" date="2022-11" db="UniProtKB">
        <authorList>
            <consortium name="WormBaseParasite"/>
        </authorList>
    </citation>
    <scope>IDENTIFICATION</scope>
</reference>
<dbReference type="Proteomes" id="UP000887578">
    <property type="component" value="Unplaced"/>
</dbReference>